<dbReference type="PANTHER" id="PTHR42850:SF2">
    <property type="entry name" value="BLL5683 PROTEIN"/>
    <property type="match status" value="1"/>
</dbReference>
<sequence>VRTAIFSDVHSNLEGLEAVRQAGFDRGVERWICLGDVVGYGADPEVCLDIVVDLAAVILQGNHDAAVAGVQDVEYFNRHARRAVEWTRQTLCAERLGPLLGFRLTHSEAEAFFVHSEPGDPRTWGYVCDAADAASALTAVAERLLYVGHSHLAFVCAAARDVRTVVETEGRLQLAANVRYLVNVGSVGQPRDGDPRACFALRDEESDSIELVRVAYDVTAAGQKILDAGLPRFLAERLAQGC</sequence>
<dbReference type="EMBL" id="UINC01097228">
    <property type="protein sequence ID" value="SVC54766.1"/>
    <property type="molecule type" value="Genomic_DNA"/>
</dbReference>
<dbReference type="SUPFAM" id="SSF56300">
    <property type="entry name" value="Metallo-dependent phosphatases"/>
    <property type="match status" value="1"/>
</dbReference>
<dbReference type="CDD" id="cd00838">
    <property type="entry name" value="MPP_superfamily"/>
    <property type="match status" value="1"/>
</dbReference>
<dbReference type="PANTHER" id="PTHR42850">
    <property type="entry name" value="METALLOPHOSPHOESTERASE"/>
    <property type="match status" value="1"/>
</dbReference>
<feature type="domain" description="Calcineurin-like phosphoesterase" evidence="1">
    <location>
        <begin position="3"/>
        <end position="205"/>
    </location>
</feature>
<dbReference type="PIRSF" id="PIRSF000883">
    <property type="entry name" value="Pesterase_MJ0912"/>
    <property type="match status" value="1"/>
</dbReference>
<dbReference type="AlphaFoldDB" id="A0A382N154"/>
<feature type="non-terminal residue" evidence="2">
    <location>
        <position position="1"/>
    </location>
</feature>
<dbReference type="Gene3D" id="3.60.21.10">
    <property type="match status" value="1"/>
</dbReference>
<reference evidence="2" key="1">
    <citation type="submission" date="2018-05" db="EMBL/GenBank/DDBJ databases">
        <authorList>
            <person name="Lanie J.A."/>
            <person name="Ng W.-L."/>
            <person name="Kazmierczak K.M."/>
            <person name="Andrzejewski T.M."/>
            <person name="Davidsen T.M."/>
            <person name="Wayne K.J."/>
            <person name="Tettelin H."/>
            <person name="Glass J.I."/>
            <person name="Rusch D."/>
            <person name="Podicherti R."/>
            <person name="Tsui H.-C.T."/>
            <person name="Winkler M.E."/>
        </authorList>
    </citation>
    <scope>NUCLEOTIDE SEQUENCE</scope>
</reference>
<dbReference type="InterPro" id="IPR050126">
    <property type="entry name" value="Ap4A_hydrolase"/>
</dbReference>
<evidence type="ECO:0000313" key="2">
    <source>
        <dbReference type="EMBL" id="SVC54766.1"/>
    </source>
</evidence>
<accession>A0A382N154</accession>
<proteinExistence type="predicted"/>
<dbReference type="InterPro" id="IPR011152">
    <property type="entry name" value="Pesterase_MJ0912"/>
</dbReference>
<name>A0A382N154_9ZZZZ</name>
<dbReference type="InterPro" id="IPR024654">
    <property type="entry name" value="Calcineurin-like_PHP_lpxH"/>
</dbReference>
<protein>
    <recommendedName>
        <fullName evidence="1">Calcineurin-like phosphoesterase domain-containing protein</fullName>
    </recommendedName>
</protein>
<organism evidence="2">
    <name type="scientific">marine metagenome</name>
    <dbReference type="NCBI Taxonomy" id="408172"/>
    <lineage>
        <taxon>unclassified sequences</taxon>
        <taxon>metagenomes</taxon>
        <taxon>ecological metagenomes</taxon>
    </lineage>
</organism>
<gene>
    <name evidence="2" type="ORF">METZ01_LOCUS307620</name>
</gene>
<dbReference type="GO" id="GO:0016791">
    <property type="term" value="F:phosphatase activity"/>
    <property type="evidence" value="ECO:0007669"/>
    <property type="project" value="TreeGrafter"/>
</dbReference>
<dbReference type="GO" id="GO:0005737">
    <property type="term" value="C:cytoplasm"/>
    <property type="evidence" value="ECO:0007669"/>
    <property type="project" value="TreeGrafter"/>
</dbReference>
<dbReference type="Pfam" id="PF12850">
    <property type="entry name" value="Metallophos_2"/>
    <property type="match status" value="1"/>
</dbReference>
<evidence type="ECO:0000259" key="1">
    <source>
        <dbReference type="Pfam" id="PF12850"/>
    </source>
</evidence>
<dbReference type="InterPro" id="IPR029052">
    <property type="entry name" value="Metallo-depent_PP-like"/>
</dbReference>